<dbReference type="Proteomes" id="UP000195913">
    <property type="component" value="Unassembled WGS sequence"/>
</dbReference>
<keyword evidence="4" id="KW-1185">Reference proteome</keyword>
<dbReference type="AlphaFoldDB" id="A0A1R4GU54"/>
<keyword evidence="1" id="KW-0472">Membrane</keyword>
<dbReference type="RefSeq" id="WP_179204337.1">
    <property type="nucleotide sequence ID" value="NZ_FUHW01000044.1"/>
</dbReference>
<organism evidence="3 4">
    <name type="scientific">Arthrobacter rhombi</name>
    <dbReference type="NCBI Taxonomy" id="71253"/>
    <lineage>
        <taxon>Bacteria</taxon>
        <taxon>Bacillati</taxon>
        <taxon>Actinomycetota</taxon>
        <taxon>Actinomycetes</taxon>
        <taxon>Micrococcales</taxon>
        <taxon>Micrococcaceae</taxon>
        <taxon>Arthrobacter</taxon>
    </lineage>
</organism>
<evidence type="ECO:0000313" key="3">
    <source>
        <dbReference type="EMBL" id="SJM71820.1"/>
    </source>
</evidence>
<gene>
    <name evidence="3" type="ORF">FM101_13890</name>
</gene>
<feature type="transmembrane region" description="Helical" evidence="1">
    <location>
        <begin position="21"/>
        <end position="41"/>
    </location>
</feature>
<protein>
    <recommendedName>
        <fullName evidence="2">YdbS-like PH domain-containing protein</fullName>
    </recommendedName>
</protein>
<keyword evidence="1" id="KW-1133">Transmembrane helix</keyword>
<dbReference type="EMBL" id="FUHW01000044">
    <property type="protein sequence ID" value="SJM71820.1"/>
    <property type="molecule type" value="Genomic_DNA"/>
</dbReference>
<evidence type="ECO:0000259" key="2">
    <source>
        <dbReference type="Pfam" id="PF03703"/>
    </source>
</evidence>
<dbReference type="InterPro" id="IPR005182">
    <property type="entry name" value="YdbS-like_PH"/>
</dbReference>
<proteinExistence type="predicted"/>
<evidence type="ECO:0000313" key="4">
    <source>
        <dbReference type="Proteomes" id="UP000195913"/>
    </source>
</evidence>
<accession>A0A1R4GU54</accession>
<feature type="transmembrane region" description="Helical" evidence="1">
    <location>
        <begin position="61"/>
        <end position="80"/>
    </location>
</feature>
<reference evidence="3 4" key="1">
    <citation type="submission" date="2017-02" db="EMBL/GenBank/DDBJ databases">
        <authorList>
            <person name="Peterson S.W."/>
        </authorList>
    </citation>
    <scope>NUCLEOTIDE SEQUENCE [LARGE SCALE GENOMIC DNA]</scope>
    <source>
        <strain evidence="3 4">B Ar 00.02</strain>
    </source>
</reference>
<sequence length="186" mass="20687">MRLRLAENEWVIFKTRAHRRVLNRPAVVFVVLAALSAFALGTLTRNDLPDAVVETVPLLQVVIPIVAGVLLLAWSIIPVIRWRRTLVFLTNERIVVRRGVGAKNQWELPLAFVRTLKTSQKLFERASGSGALVLETANGPVRIPHLPRIDRVRELVVTAIERLPRTMGFDGVGIGTEERVDGIGHG</sequence>
<evidence type="ECO:0000256" key="1">
    <source>
        <dbReference type="SAM" id="Phobius"/>
    </source>
</evidence>
<name>A0A1R4GU54_9MICC</name>
<feature type="domain" description="YdbS-like PH" evidence="2">
    <location>
        <begin position="82"/>
        <end position="148"/>
    </location>
</feature>
<dbReference type="Pfam" id="PF03703">
    <property type="entry name" value="bPH_2"/>
    <property type="match status" value="1"/>
</dbReference>
<keyword evidence="1" id="KW-0812">Transmembrane</keyword>